<protein>
    <submittedName>
        <fullName evidence="1">Uncharacterized protein</fullName>
    </submittedName>
</protein>
<reference evidence="1 2" key="1">
    <citation type="journal article" date="2018" name="Genome Biol. Evol.">
        <title>Multiple Roots of Fruiting Body Formation in Amoebozoa.</title>
        <authorList>
            <person name="Hillmann F."/>
            <person name="Forbes G."/>
            <person name="Novohradska S."/>
            <person name="Ferling I."/>
            <person name="Riege K."/>
            <person name="Groth M."/>
            <person name="Westermann M."/>
            <person name="Marz M."/>
            <person name="Spaller T."/>
            <person name="Winckler T."/>
            <person name="Schaap P."/>
            <person name="Glockner G."/>
        </authorList>
    </citation>
    <scope>NUCLEOTIDE SEQUENCE [LARGE SCALE GENOMIC DNA]</scope>
    <source>
        <strain evidence="1 2">Jena</strain>
    </source>
</reference>
<name>A0A2P6MU03_9EUKA</name>
<evidence type="ECO:0000313" key="2">
    <source>
        <dbReference type="Proteomes" id="UP000241769"/>
    </source>
</evidence>
<gene>
    <name evidence="1" type="ORF">PROFUN_15899</name>
</gene>
<accession>A0A2P6MU03</accession>
<organism evidence="1 2">
    <name type="scientific">Planoprotostelium fungivorum</name>
    <dbReference type="NCBI Taxonomy" id="1890364"/>
    <lineage>
        <taxon>Eukaryota</taxon>
        <taxon>Amoebozoa</taxon>
        <taxon>Evosea</taxon>
        <taxon>Variosea</taxon>
        <taxon>Cavosteliida</taxon>
        <taxon>Cavosteliaceae</taxon>
        <taxon>Planoprotostelium</taxon>
    </lineage>
</organism>
<sequence>MQEPLVSHNTQHSIHLFSSTYTSYSKLSADPVFHLNLPKQLIFVNA</sequence>
<keyword evidence="2" id="KW-1185">Reference proteome</keyword>
<evidence type="ECO:0000313" key="1">
    <source>
        <dbReference type="EMBL" id="PRP75188.1"/>
    </source>
</evidence>
<dbReference type="AlphaFoldDB" id="A0A2P6MU03"/>
<dbReference type="Proteomes" id="UP000241769">
    <property type="component" value="Unassembled WGS sequence"/>
</dbReference>
<dbReference type="InParanoid" id="A0A2P6MU03"/>
<proteinExistence type="predicted"/>
<dbReference type="EMBL" id="MDYQ01000412">
    <property type="protein sequence ID" value="PRP75188.1"/>
    <property type="molecule type" value="Genomic_DNA"/>
</dbReference>
<comment type="caution">
    <text evidence="1">The sequence shown here is derived from an EMBL/GenBank/DDBJ whole genome shotgun (WGS) entry which is preliminary data.</text>
</comment>